<dbReference type="Gene3D" id="3.30.420.10">
    <property type="entry name" value="Ribonuclease H-like superfamily/Ribonuclease H"/>
    <property type="match status" value="1"/>
</dbReference>
<keyword evidence="1" id="KW-0540">Nuclease</keyword>
<evidence type="ECO:0000313" key="6">
    <source>
        <dbReference type="Proteomes" id="UP000202259"/>
    </source>
</evidence>
<dbReference type="EMBL" id="CP020465">
    <property type="protein sequence ID" value="ASP47607.1"/>
    <property type="molecule type" value="Genomic_DNA"/>
</dbReference>
<dbReference type="GO" id="GO:0005829">
    <property type="term" value="C:cytosol"/>
    <property type="evidence" value="ECO:0007669"/>
    <property type="project" value="TreeGrafter"/>
</dbReference>
<evidence type="ECO:0000259" key="4">
    <source>
        <dbReference type="SMART" id="SM00479"/>
    </source>
</evidence>
<name>A0A222G6T5_9GAMM</name>
<keyword evidence="2" id="KW-0378">Hydrolase</keyword>
<evidence type="ECO:0000256" key="1">
    <source>
        <dbReference type="ARBA" id="ARBA00022722"/>
    </source>
</evidence>
<dbReference type="InterPro" id="IPR036397">
    <property type="entry name" value="RNaseH_sf"/>
</dbReference>
<dbReference type="OrthoDB" id="5497329at2"/>
<keyword evidence="6" id="KW-1185">Reference proteome</keyword>
<evidence type="ECO:0000313" key="5">
    <source>
        <dbReference type="EMBL" id="ASP47607.1"/>
    </source>
</evidence>
<sequence length="232" mass="26223">MLNHHLLTRWLVGYEAQRKRMLKRAPAGPLRDFLKVPFPAISTPFEQTPILAVDFETTGLDAIQDKLLSVGCVELNHCQIKLGTSYHQIIQTQGSLKADNVTIHQITDDQKDQGKPLADVVEHLLKRLAGKVMLVHFSRIERQFLQQACLELYGMAPPFPMIDTLVVAKKRLDKRDVAYDPSELRLTALRAKYGLPNHYAHNALNDAIATAELLLAQISERNEDMSLQQLIL</sequence>
<keyword evidence="3" id="KW-0269">Exonuclease</keyword>
<reference evidence="5 6" key="1">
    <citation type="submission" date="2017-08" db="EMBL/GenBank/DDBJ databases">
        <title>Complete genome of Colwellia sp. NB097-1, a psychrophile bacterium ioslated from Bering Sea.</title>
        <authorList>
            <person name="Chen X."/>
        </authorList>
    </citation>
    <scope>NUCLEOTIDE SEQUENCE [LARGE SCALE GENOMIC DNA]</scope>
    <source>
        <strain evidence="5 6">NB097-1</strain>
    </source>
</reference>
<dbReference type="SUPFAM" id="SSF53098">
    <property type="entry name" value="Ribonuclease H-like"/>
    <property type="match status" value="1"/>
</dbReference>
<protein>
    <submittedName>
        <fullName evidence="5">DNA polymerase III subunit epsilon</fullName>
    </submittedName>
</protein>
<evidence type="ECO:0000256" key="2">
    <source>
        <dbReference type="ARBA" id="ARBA00022801"/>
    </source>
</evidence>
<evidence type="ECO:0000256" key="3">
    <source>
        <dbReference type="ARBA" id="ARBA00022839"/>
    </source>
</evidence>
<dbReference type="RefSeq" id="WP_081150406.1">
    <property type="nucleotide sequence ID" value="NZ_CP020465.1"/>
</dbReference>
<dbReference type="CDD" id="cd06127">
    <property type="entry name" value="DEDDh"/>
    <property type="match status" value="1"/>
</dbReference>
<accession>A0A222G6T5</accession>
<dbReference type="PANTHER" id="PTHR30231:SF4">
    <property type="entry name" value="PROTEIN NEN2"/>
    <property type="match status" value="1"/>
</dbReference>
<feature type="domain" description="Exonuclease" evidence="4">
    <location>
        <begin position="49"/>
        <end position="223"/>
    </location>
</feature>
<dbReference type="Pfam" id="PF00929">
    <property type="entry name" value="RNase_T"/>
    <property type="match status" value="1"/>
</dbReference>
<proteinExistence type="predicted"/>
<dbReference type="InterPro" id="IPR012337">
    <property type="entry name" value="RNaseH-like_sf"/>
</dbReference>
<dbReference type="PANTHER" id="PTHR30231">
    <property type="entry name" value="DNA POLYMERASE III SUBUNIT EPSILON"/>
    <property type="match status" value="1"/>
</dbReference>
<dbReference type="KEGG" id="cber:B5D82_07465"/>
<dbReference type="GO" id="GO:0003676">
    <property type="term" value="F:nucleic acid binding"/>
    <property type="evidence" value="ECO:0007669"/>
    <property type="project" value="InterPro"/>
</dbReference>
<dbReference type="AlphaFoldDB" id="A0A222G6T5"/>
<gene>
    <name evidence="5" type="ORF">B5D82_07465</name>
</gene>
<dbReference type="GO" id="GO:0006259">
    <property type="term" value="P:DNA metabolic process"/>
    <property type="evidence" value="ECO:0007669"/>
    <property type="project" value="UniProtKB-ARBA"/>
</dbReference>
<dbReference type="InterPro" id="IPR013520">
    <property type="entry name" value="Ribonucl_H"/>
</dbReference>
<dbReference type="Proteomes" id="UP000202259">
    <property type="component" value="Chromosome"/>
</dbReference>
<organism evidence="5 6">
    <name type="scientific">Cognaticolwellia beringensis</name>
    <dbReference type="NCBI Taxonomy" id="1967665"/>
    <lineage>
        <taxon>Bacteria</taxon>
        <taxon>Pseudomonadati</taxon>
        <taxon>Pseudomonadota</taxon>
        <taxon>Gammaproteobacteria</taxon>
        <taxon>Alteromonadales</taxon>
        <taxon>Colwelliaceae</taxon>
        <taxon>Cognaticolwellia</taxon>
    </lineage>
</organism>
<dbReference type="GO" id="GO:0008408">
    <property type="term" value="F:3'-5' exonuclease activity"/>
    <property type="evidence" value="ECO:0007669"/>
    <property type="project" value="TreeGrafter"/>
</dbReference>
<dbReference type="SMART" id="SM00479">
    <property type="entry name" value="EXOIII"/>
    <property type="match status" value="1"/>
</dbReference>